<feature type="transmembrane region" description="Helical" evidence="6">
    <location>
        <begin position="554"/>
        <end position="575"/>
    </location>
</feature>
<comment type="subcellular location">
    <subcellularLocation>
        <location evidence="1">Endomembrane system</location>
        <topology evidence="1">Multi-pass membrane protein</topology>
    </subcellularLocation>
    <subcellularLocation>
        <location evidence="5">Membrane</location>
        <topology evidence="5">Multi-pass membrane protein</topology>
    </subcellularLocation>
</comment>
<feature type="transmembrane region" description="Helical" evidence="6">
    <location>
        <begin position="76"/>
        <end position="96"/>
    </location>
</feature>
<feature type="transmembrane region" description="Helical" evidence="6">
    <location>
        <begin position="290"/>
        <end position="308"/>
    </location>
</feature>
<feature type="transmembrane region" description="Helical" evidence="6">
    <location>
        <begin position="125"/>
        <end position="143"/>
    </location>
</feature>
<name>A0ABP8IT44_9BACT</name>
<feature type="domain" description="NADH-Ubiquinone oxidoreductase (complex I) chain 5 N-terminal" evidence="8">
    <location>
        <begin position="109"/>
        <end position="159"/>
    </location>
</feature>
<accession>A0ABP8IT44</accession>
<dbReference type="Gene3D" id="1.20.5.2700">
    <property type="match status" value="1"/>
</dbReference>
<dbReference type="PANTHER" id="PTHR42829">
    <property type="entry name" value="NADH-UBIQUINONE OXIDOREDUCTASE CHAIN 5"/>
    <property type="match status" value="1"/>
</dbReference>
<evidence type="ECO:0000256" key="3">
    <source>
        <dbReference type="ARBA" id="ARBA00022989"/>
    </source>
</evidence>
<keyword evidence="3 6" id="KW-1133">Transmembrane helix</keyword>
<reference evidence="10" key="1">
    <citation type="journal article" date="2019" name="Int. J. Syst. Evol. Microbiol.">
        <title>The Global Catalogue of Microorganisms (GCM) 10K type strain sequencing project: providing services to taxonomists for standard genome sequencing and annotation.</title>
        <authorList>
            <consortium name="The Broad Institute Genomics Platform"/>
            <consortium name="The Broad Institute Genome Sequencing Center for Infectious Disease"/>
            <person name="Wu L."/>
            <person name="Ma J."/>
        </authorList>
    </citation>
    <scope>NUCLEOTIDE SEQUENCE [LARGE SCALE GENOMIC DNA]</scope>
    <source>
        <strain evidence="10">JCM 17924</strain>
    </source>
</reference>
<evidence type="ECO:0000313" key="10">
    <source>
        <dbReference type="Proteomes" id="UP001500454"/>
    </source>
</evidence>
<organism evidence="9 10">
    <name type="scientific">Hymenobacter koreensis</name>
    <dbReference type="NCBI Taxonomy" id="1084523"/>
    <lineage>
        <taxon>Bacteria</taxon>
        <taxon>Pseudomonadati</taxon>
        <taxon>Bacteroidota</taxon>
        <taxon>Cytophagia</taxon>
        <taxon>Cytophagales</taxon>
        <taxon>Hymenobacteraceae</taxon>
        <taxon>Hymenobacter</taxon>
    </lineage>
</organism>
<keyword evidence="10" id="KW-1185">Reference proteome</keyword>
<dbReference type="Pfam" id="PF00662">
    <property type="entry name" value="Proton_antipo_N"/>
    <property type="match status" value="1"/>
</dbReference>
<protein>
    <submittedName>
        <fullName evidence="9">NADH-quinone oxidoreductase subunit L</fullName>
    </submittedName>
</protein>
<feature type="transmembrane region" description="Helical" evidence="6">
    <location>
        <begin position="180"/>
        <end position="200"/>
    </location>
</feature>
<proteinExistence type="predicted"/>
<feature type="transmembrane region" description="Helical" evidence="6">
    <location>
        <begin position="155"/>
        <end position="174"/>
    </location>
</feature>
<dbReference type="InterPro" id="IPR018393">
    <property type="entry name" value="NADHpl_OxRdtase_5_subgr"/>
</dbReference>
<feature type="transmembrane region" description="Helical" evidence="6">
    <location>
        <begin position="498"/>
        <end position="520"/>
    </location>
</feature>
<dbReference type="EMBL" id="BAABHA010000001">
    <property type="protein sequence ID" value="GAA4371630.1"/>
    <property type="molecule type" value="Genomic_DNA"/>
</dbReference>
<evidence type="ECO:0000256" key="2">
    <source>
        <dbReference type="ARBA" id="ARBA00022692"/>
    </source>
</evidence>
<feature type="transmembrane region" description="Helical" evidence="6">
    <location>
        <begin position="348"/>
        <end position="367"/>
    </location>
</feature>
<keyword evidence="4 6" id="KW-0472">Membrane</keyword>
<comment type="caution">
    <text evidence="9">The sequence shown here is derived from an EMBL/GenBank/DDBJ whole genome shotgun (WGS) entry which is preliminary data.</text>
</comment>
<dbReference type="PRINTS" id="PR01434">
    <property type="entry name" value="NADHDHGNASE5"/>
</dbReference>
<dbReference type="PRINTS" id="PR01435">
    <property type="entry name" value="NPOXDRDTASE5"/>
</dbReference>
<feature type="transmembrane region" description="Helical" evidence="6">
    <location>
        <begin position="415"/>
        <end position="433"/>
    </location>
</feature>
<evidence type="ECO:0000259" key="8">
    <source>
        <dbReference type="Pfam" id="PF00662"/>
    </source>
</evidence>
<feature type="transmembrane region" description="Helical" evidence="6">
    <location>
        <begin position="212"/>
        <end position="234"/>
    </location>
</feature>
<dbReference type="Proteomes" id="UP001500454">
    <property type="component" value="Unassembled WGS sequence"/>
</dbReference>
<evidence type="ECO:0000256" key="1">
    <source>
        <dbReference type="ARBA" id="ARBA00004127"/>
    </source>
</evidence>
<evidence type="ECO:0000313" key="9">
    <source>
        <dbReference type="EMBL" id="GAA4371630.1"/>
    </source>
</evidence>
<dbReference type="InterPro" id="IPR001516">
    <property type="entry name" value="Proton_antipo_N"/>
</dbReference>
<feature type="transmembrane region" description="Helical" evidence="6">
    <location>
        <begin position="323"/>
        <end position="341"/>
    </location>
</feature>
<feature type="transmembrane region" description="Helical" evidence="6">
    <location>
        <begin position="45"/>
        <end position="64"/>
    </location>
</feature>
<dbReference type="PANTHER" id="PTHR42829:SF2">
    <property type="entry name" value="NADH-UBIQUINONE OXIDOREDUCTASE CHAIN 5"/>
    <property type="match status" value="1"/>
</dbReference>
<evidence type="ECO:0000259" key="7">
    <source>
        <dbReference type="Pfam" id="PF00361"/>
    </source>
</evidence>
<feature type="transmembrane region" description="Helical" evidence="6">
    <location>
        <begin position="658"/>
        <end position="676"/>
    </location>
</feature>
<feature type="transmembrane region" description="Helical" evidence="6">
    <location>
        <begin position="453"/>
        <end position="477"/>
    </location>
</feature>
<dbReference type="NCBIfam" id="TIGR01974">
    <property type="entry name" value="NDH_I_L"/>
    <property type="match status" value="1"/>
</dbReference>
<keyword evidence="2 5" id="KW-0812">Transmembrane</keyword>
<dbReference type="InterPro" id="IPR001750">
    <property type="entry name" value="ND/Mrp_TM"/>
</dbReference>
<evidence type="ECO:0000256" key="5">
    <source>
        <dbReference type="RuleBase" id="RU000320"/>
    </source>
</evidence>
<evidence type="ECO:0000256" key="4">
    <source>
        <dbReference type="ARBA" id="ARBA00023136"/>
    </source>
</evidence>
<dbReference type="InterPro" id="IPR003945">
    <property type="entry name" value="NU5C-like"/>
</dbReference>
<feature type="domain" description="NADH:quinone oxidoreductase/Mrp antiporter transmembrane" evidence="7">
    <location>
        <begin position="177"/>
        <end position="464"/>
    </location>
</feature>
<feature type="transmembrane region" description="Helical" evidence="6">
    <location>
        <begin position="373"/>
        <end position="394"/>
    </location>
</feature>
<evidence type="ECO:0000256" key="6">
    <source>
        <dbReference type="SAM" id="Phobius"/>
    </source>
</evidence>
<feature type="transmembrane region" description="Helical" evidence="6">
    <location>
        <begin position="249"/>
        <end position="269"/>
    </location>
</feature>
<gene>
    <name evidence="9" type="primary">nuoL</name>
    <name evidence="9" type="ORF">GCM10023186_00240</name>
</gene>
<dbReference type="NCBIfam" id="NF005141">
    <property type="entry name" value="PRK06590.1"/>
    <property type="match status" value="1"/>
</dbReference>
<dbReference type="Pfam" id="PF00361">
    <property type="entry name" value="Proton_antipo_M"/>
    <property type="match status" value="1"/>
</dbReference>
<sequence length="678" mass="74669">MEQAGHYRSVSHQLKHYHIFTFNHISTFQNMAELAPLAVYPGSPLLYILIPLLPFLGFLINGLLNRRISGTTAGMIGSATVLGSFAISLTLFLRFLGNPVPYTVHLFDWISVGSMEIPFAYQIDQLSLIMLLLVTGVGFLIHVYSTGYMHHDENVGKFFSFLNLFVFSMLVLVLGSNYVILFIGWEGVGLCSYLLIGFWNKNHNYNNAAKKAFIINRIGDLGFLLGIFLIYFTFDSVQYGEVFQKASQLQIGAGVVTAITLLLFVGAMGKSAQLPLYTWLPDAMAGPTPVSALIHAATMVTAGIYMVLRSNVLYTLSPDTLDVVAWVGALTALFAATIGLAQNDIKKVLAYSTVSQLGYMFLALGVMGYSSSLFHVLTHAFFKALMFLGAGSVIHAMSNEQDIRNMGGLRKALPITFLTFLIGCIAISGIPPFSGFFSKDEILAHAYEHNKVLWGIGLLTAFLTAFYMFRLLFLTFFGEFRGTEEQKHHLHESPASMTIPLVILAALSAIGGFMNAPLVLGRGYLADFLAPLFTYSRQLNPTAFNHQIDHSTEYMLIGLSVAAGVLGIALAYVLYVAKRTRPVAEEAERGAFEKLVYHKYYVDELYNALFVKPSMFLSRGLHDIVEKRVVDGAVNGVGRGVMGGSQLLRYLQTGKVETYLLLIVLGVVVVLALNFIRL</sequence>